<reference evidence="6" key="1">
    <citation type="journal article" date="2022" name="Plant J.">
        <title>Strategies of tolerance reflected in two North American maple genomes.</title>
        <authorList>
            <person name="McEvoy S.L."/>
            <person name="Sezen U.U."/>
            <person name="Trouern-Trend A."/>
            <person name="McMahon S.M."/>
            <person name="Schaberg P.G."/>
            <person name="Yang J."/>
            <person name="Wegrzyn J.L."/>
            <person name="Swenson N.G."/>
        </authorList>
    </citation>
    <scope>NUCLEOTIDE SEQUENCE</scope>
    <source>
        <strain evidence="6">91603</strain>
    </source>
</reference>
<dbReference type="InterPro" id="IPR002347">
    <property type="entry name" value="SDR_fam"/>
</dbReference>
<dbReference type="EMBL" id="JAJSOW010000106">
    <property type="protein sequence ID" value="KAI9162538.1"/>
    <property type="molecule type" value="Genomic_DNA"/>
</dbReference>
<evidence type="ECO:0000256" key="5">
    <source>
        <dbReference type="SAM" id="MobiDB-lite"/>
    </source>
</evidence>
<dbReference type="PANTHER" id="PTHR43490:SF119">
    <property type="entry name" value="SHORT-CHAIN DEHYDROGENASE_REDUCTASE"/>
    <property type="match status" value="1"/>
</dbReference>
<evidence type="ECO:0000256" key="3">
    <source>
        <dbReference type="ARBA" id="ARBA00023002"/>
    </source>
</evidence>
<evidence type="ECO:0000313" key="7">
    <source>
        <dbReference type="Proteomes" id="UP001064489"/>
    </source>
</evidence>
<accession>A0AAD5NKX0</accession>
<name>A0AAD5NKX0_ACENE</name>
<feature type="region of interest" description="Disordered" evidence="5">
    <location>
        <begin position="320"/>
        <end position="343"/>
    </location>
</feature>
<organism evidence="6 7">
    <name type="scientific">Acer negundo</name>
    <name type="common">Box elder</name>
    <dbReference type="NCBI Taxonomy" id="4023"/>
    <lineage>
        <taxon>Eukaryota</taxon>
        <taxon>Viridiplantae</taxon>
        <taxon>Streptophyta</taxon>
        <taxon>Embryophyta</taxon>
        <taxon>Tracheophyta</taxon>
        <taxon>Spermatophyta</taxon>
        <taxon>Magnoliopsida</taxon>
        <taxon>eudicotyledons</taxon>
        <taxon>Gunneridae</taxon>
        <taxon>Pentapetalae</taxon>
        <taxon>rosids</taxon>
        <taxon>malvids</taxon>
        <taxon>Sapindales</taxon>
        <taxon>Sapindaceae</taxon>
        <taxon>Hippocastanoideae</taxon>
        <taxon>Acereae</taxon>
        <taxon>Acer</taxon>
    </lineage>
</organism>
<evidence type="ECO:0000313" key="6">
    <source>
        <dbReference type="EMBL" id="KAI9162538.1"/>
    </source>
</evidence>
<dbReference type="SUPFAM" id="SSF51735">
    <property type="entry name" value="NAD(P)-binding Rossmann-fold domains"/>
    <property type="match status" value="1"/>
</dbReference>
<protein>
    <recommendedName>
        <fullName evidence="8">(+)-neomenthol dehydrogenase-like</fullName>
    </recommendedName>
</protein>
<comment type="caution">
    <text evidence="6">The sequence shown here is derived from an EMBL/GenBank/DDBJ whole genome shotgun (WGS) entry which is preliminary data.</text>
</comment>
<evidence type="ECO:0000256" key="2">
    <source>
        <dbReference type="ARBA" id="ARBA00022857"/>
    </source>
</evidence>
<dbReference type="FunFam" id="3.40.50.720:FF:000312">
    <property type="entry name" value="(+)-neomenthol dehydrogenase"/>
    <property type="match status" value="1"/>
</dbReference>
<evidence type="ECO:0000256" key="4">
    <source>
        <dbReference type="RuleBase" id="RU000363"/>
    </source>
</evidence>
<dbReference type="PRINTS" id="PR00080">
    <property type="entry name" value="SDRFAMILY"/>
</dbReference>
<dbReference type="GO" id="GO:0016491">
    <property type="term" value="F:oxidoreductase activity"/>
    <property type="evidence" value="ECO:0007669"/>
    <property type="project" value="UniProtKB-KW"/>
</dbReference>
<dbReference type="GO" id="GO:0016020">
    <property type="term" value="C:membrane"/>
    <property type="evidence" value="ECO:0007669"/>
    <property type="project" value="TreeGrafter"/>
</dbReference>
<dbReference type="Pfam" id="PF00106">
    <property type="entry name" value="adh_short"/>
    <property type="match status" value="1"/>
</dbReference>
<keyword evidence="2" id="KW-0521">NADP</keyword>
<dbReference type="InterPro" id="IPR036291">
    <property type="entry name" value="NAD(P)-bd_dom_sf"/>
</dbReference>
<evidence type="ECO:0000256" key="1">
    <source>
        <dbReference type="ARBA" id="ARBA00006484"/>
    </source>
</evidence>
<reference evidence="6" key="2">
    <citation type="submission" date="2023-02" db="EMBL/GenBank/DDBJ databases">
        <authorList>
            <person name="Swenson N.G."/>
            <person name="Wegrzyn J.L."/>
            <person name="Mcevoy S.L."/>
        </authorList>
    </citation>
    <scope>NUCLEOTIDE SEQUENCE</scope>
    <source>
        <strain evidence="6">91603</strain>
        <tissue evidence="6">Leaf</tissue>
    </source>
</reference>
<proteinExistence type="inferred from homology"/>
<dbReference type="Proteomes" id="UP001064489">
    <property type="component" value="Chromosome 2"/>
</dbReference>
<dbReference type="PRINTS" id="PR00081">
    <property type="entry name" value="GDHRDH"/>
</dbReference>
<dbReference type="Gene3D" id="3.40.50.720">
    <property type="entry name" value="NAD(P)-binding Rossmann-like Domain"/>
    <property type="match status" value="1"/>
</dbReference>
<dbReference type="AlphaFoldDB" id="A0AAD5NKX0"/>
<keyword evidence="3" id="KW-0560">Oxidoreductase</keyword>
<dbReference type="PANTHER" id="PTHR43490">
    <property type="entry name" value="(+)-NEOMENTHOL DEHYDROGENASE"/>
    <property type="match status" value="1"/>
</dbReference>
<evidence type="ECO:0008006" key="8">
    <source>
        <dbReference type="Google" id="ProtNLM"/>
    </source>
</evidence>
<comment type="similarity">
    <text evidence="1 4">Belongs to the short-chain dehydrogenases/reductases (SDR) family.</text>
</comment>
<gene>
    <name evidence="6" type="ORF">LWI28_028312</name>
</gene>
<keyword evidence="7" id="KW-1185">Reference proteome</keyword>
<sequence>MAEASTFLSSERYAVVTGADRGIGFEICRQLASNGVKVVLTAIDEKRAVEAVEKLKEADSGISHLLVSHQLDVTDFASIHSLAEFVRAQFGKLDILVNNAGVGGIILHHDAFVKAFEDCGGYPHGEHVNWNELATQNFNMAEECVKTNYYGAKRMAETLIPLLQSSDSARIVNVSALNGVLKNIPSKWAQAVLGDVESLTEEKIDKVLNKFLEDFKEEYLEREGWPTVLSAYIVSKTALNAYTRILAKKYPNFLINCINPGYVRTEMTCNTGLLSAAEGAQYLVRLALLPTGGPSGIFFDLSTTPLVLPASIPFGLRQSDPHPVGAPAPSSSWGMGADTGSGTQLPVRTPPYPPAPKMSPGSHLPELTPSALTYSSTQRVLLANLPSTSYTLIPPRPTLSAMLAWAAKARGSPVQA</sequence>